<evidence type="ECO:0000313" key="2">
    <source>
        <dbReference type="EMBL" id="TDK25436.1"/>
    </source>
</evidence>
<sequence>MTSLRRTAAVAGVLFLITHVTSVAARLLYVPVLGNPDYIAGSGPESLVVLAAFLDVLLAVAIVGTGVALYPVVRRQNEGIALGYVALRTLEAAVITAGVVALLALVTLRQDLPQAGPETLALGSALVAFNNWTFLVGPSFFCGTNTVLLAYLLYRSGLVPRFIAVLGLVGGPLVFASGAAQMFGLYEQVSVWAAVTALPVFAWEVCLAVYLIARGFRSPAVAALDAAQTPGDRVPA</sequence>
<keyword evidence="1" id="KW-0472">Membrane</keyword>
<dbReference type="InterPro" id="IPR025495">
    <property type="entry name" value="DUF4386"/>
</dbReference>
<feature type="transmembrane region" description="Helical" evidence="1">
    <location>
        <begin position="161"/>
        <end position="183"/>
    </location>
</feature>
<gene>
    <name evidence="2" type="ORF">E2F48_09235</name>
</gene>
<comment type="caution">
    <text evidence="2">The sequence shown here is derived from an EMBL/GenBank/DDBJ whole genome shotgun (WGS) entry which is preliminary data.</text>
</comment>
<dbReference type="Proteomes" id="UP000295411">
    <property type="component" value="Unassembled WGS sequence"/>
</dbReference>
<organism evidence="2 3">
    <name type="scientific">Arthrobacter crusticola</name>
    <dbReference type="NCBI Taxonomy" id="2547960"/>
    <lineage>
        <taxon>Bacteria</taxon>
        <taxon>Bacillati</taxon>
        <taxon>Actinomycetota</taxon>
        <taxon>Actinomycetes</taxon>
        <taxon>Micrococcales</taxon>
        <taxon>Micrococcaceae</taxon>
        <taxon>Arthrobacter</taxon>
    </lineage>
</organism>
<accession>A0A4R5TWB2</accession>
<name>A0A4R5TWB2_9MICC</name>
<dbReference type="EMBL" id="SMTK01000003">
    <property type="protein sequence ID" value="TDK25436.1"/>
    <property type="molecule type" value="Genomic_DNA"/>
</dbReference>
<feature type="transmembrane region" description="Helical" evidence="1">
    <location>
        <begin position="49"/>
        <end position="73"/>
    </location>
</feature>
<feature type="transmembrane region" description="Helical" evidence="1">
    <location>
        <begin position="132"/>
        <end position="154"/>
    </location>
</feature>
<dbReference type="AlphaFoldDB" id="A0A4R5TWB2"/>
<keyword evidence="1" id="KW-1133">Transmembrane helix</keyword>
<dbReference type="OrthoDB" id="1176146at2"/>
<evidence type="ECO:0000313" key="3">
    <source>
        <dbReference type="Proteomes" id="UP000295411"/>
    </source>
</evidence>
<feature type="transmembrane region" description="Helical" evidence="1">
    <location>
        <begin position="85"/>
        <end position="108"/>
    </location>
</feature>
<dbReference type="RefSeq" id="WP_133403705.1">
    <property type="nucleotide sequence ID" value="NZ_SMTK01000003.1"/>
</dbReference>
<dbReference type="Pfam" id="PF14329">
    <property type="entry name" value="DUF4386"/>
    <property type="match status" value="1"/>
</dbReference>
<feature type="transmembrane region" description="Helical" evidence="1">
    <location>
        <begin position="189"/>
        <end position="213"/>
    </location>
</feature>
<evidence type="ECO:0000256" key="1">
    <source>
        <dbReference type="SAM" id="Phobius"/>
    </source>
</evidence>
<keyword evidence="1" id="KW-0812">Transmembrane</keyword>
<protein>
    <submittedName>
        <fullName evidence="2">DUF4386 domain-containing protein</fullName>
    </submittedName>
</protein>
<proteinExistence type="predicted"/>
<reference evidence="2 3" key="1">
    <citation type="submission" date="2019-03" db="EMBL/GenBank/DDBJ databases">
        <title>Arthrobacter sp. nov., an bacterium isolated from biocrust in Mu Us Desert.</title>
        <authorList>
            <person name="Lixiong L."/>
        </authorList>
    </citation>
    <scope>NUCLEOTIDE SEQUENCE [LARGE SCALE GENOMIC DNA]</scope>
    <source>
        <strain evidence="2 3">SLN-3</strain>
    </source>
</reference>
<keyword evidence="3" id="KW-1185">Reference proteome</keyword>